<evidence type="ECO:0000259" key="2">
    <source>
        <dbReference type="SMART" id="SM00244"/>
    </source>
</evidence>
<dbReference type="FunFam" id="3.30.479.30:FF:000004">
    <property type="entry name" value="Putative membrane protease family, stomatin"/>
    <property type="match status" value="1"/>
</dbReference>
<reference evidence="4" key="3">
    <citation type="submission" date="2016-06" db="UniProtKB">
        <authorList>
            <consortium name="WormBaseParasite"/>
        </authorList>
    </citation>
    <scope>IDENTIFICATION</scope>
</reference>
<dbReference type="PANTHER" id="PTHR10264:SF19">
    <property type="entry name" value="AT06885P-RELATED"/>
    <property type="match status" value="1"/>
</dbReference>
<keyword evidence="3" id="KW-1185">Reference proteome</keyword>
<dbReference type="Proteomes" id="UP000050741">
    <property type="component" value="Unassembled WGS sequence"/>
</dbReference>
<name>A0A183BSB9_GLOPA</name>
<dbReference type="PANTHER" id="PTHR10264">
    <property type="entry name" value="BAND 7 PROTEIN-RELATED"/>
    <property type="match status" value="1"/>
</dbReference>
<sequence>MRTMSCDVPPQKLLTKDSVTITVDAVVFFRVFQPKKAVMMGNLAASTQLLAQTTLRNVLGTKTLSEVLSAHSAINGQIKHILDKPTDRWGVEVERVEIKNVSLPRDMQRSMAAEAEAAREARAQMTVAEGEKKASRALREAAKIIAESPAALQLRYLQTLNTISAKHNSTIVIPFPAHLLNVLAASRKAQASSS</sequence>
<dbReference type="AlphaFoldDB" id="A0A183BSB9"/>
<comment type="similarity">
    <text evidence="1">Belongs to the band 7/mec-2 family.</text>
</comment>
<reference evidence="3" key="2">
    <citation type="submission" date="2014-05" db="EMBL/GenBank/DDBJ databases">
        <title>The genome and life-stage specific transcriptomes of Globodera pallida elucidate key aspects of plant parasitism by a cyst nematode.</title>
        <authorList>
            <person name="Cotton J.A."/>
            <person name="Lilley C.J."/>
            <person name="Jones L.M."/>
            <person name="Kikuchi T."/>
            <person name="Reid A.J."/>
            <person name="Thorpe P."/>
            <person name="Tsai I.J."/>
            <person name="Beasley H."/>
            <person name="Blok V."/>
            <person name="Cock P.J.A."/>
            <person name="Van den Akker S.E."/>
            <person name="Holroyd N."/>
            <person name="Hunt M."/>
            <person name="Mantelin S."/>
            <person name="Naghra H."/>
            <person name="Pain A."/>
            <person name="Palomares-Rius J.E."/>
            <person name="Zarowiecki M."/>
            <person name="Berriman M."/>
            <person name="Jones J.T."/>
            <person name="Urwin P.E."/>
        </authorList>
    </citation>
    <scope>NUCLEOTIDE SEQUENCE [LARGE SCALE GENOMIC DNA]</scope>
    <source>
        <strain evidence="3">Lindley</strain>
    </source>
</reference>
<evidence type="ECO:0000313" key="3">
    <source>
        <dbReference type="Proteomes" id="UP000050741"/>
    </source>
</evidence>
<dbReference type="InterPro" id="IPR001972">
    <property type="entry name" value="Stomatin_HflK_fam"/>
</dbReference>
<proteinExistence type="inferred from homology"/>
<dbReference type="PRINTS" id="PR00721">
    <property type="entry name" value="STOMATIN"/>
</dbReference>
<protein>
    <submittedName>
        <fullName evidence="4">PHB domain-containing protein</fullName>
    </submittedName>
</protein>
<dbReference type="InterPro" id="IPR001107">
    <property type="entry name" value="Band_7"/>
</dbReference>
<dbReference type="GO" id="GO:0009898">
    <property type="term" value="C:cytoplasmic side of plasma membrane"/>
    <property type="evidence" value="ECO:0007669"/>
    <property type="project" value="UniProtKB-ARBA"/>
</dbReference>
<dbReference type="SUPFAM" id="SSF117892">
    <property type="entry name" value="Band 7/SPFH domain"/>
    <property type="match status" value="1"/>
</dbReference>
<accession>A0A183BSB9</accession>
<dbReference type="Gene3D" id="3.30.479.30">
    <property type="entry name" value="Band 7 domain"/>
    <property type="match status" value="1"/>
</dbReference>
<evidence type="ECO:0000313" key="4">
    <source>
        <dbReference type="WBParaSite" id="GPLIN_000350500"/>
    </source>
</evidence>
<dbReference type="InterPro" id="IPR036013">
    <property type="entry name" value="Band_7/SPFH_dom_sf"/>
</dbReference>
<reference evidence="3" key="1">
    <citation type="submission" date="2013-12" db="EMBL/GenBank/DDBJ databases">
        <authorList>
            <person name="Aslett M."/>
        </authorList>
    </citation>
    <scope>NUCLEOTIDE SEQUENCE [LARGE SCALE GENOMIC DNA]</scope>
    <source>
        <strain evidence="3">Lindley</strain>
    </source>
</reference>
<dbReference type="InterPro" id="IPR043202">
    <property type="entry name" value="Band-7_stomatin-like"/>
</dbReference>
<dbReference type="SMART" id="SM00244">
    <property type="entry name" value="PHB"/>
    <property type="match status" value="1"/>
</dbReference>
<organism evidence="3 4">
    <name type="scientific">Globodera pallida</name>
    <name type="common">Potato cyst nematode worm</name>
    <name type="synonym">Heterodera pallida</name>
    <dbReference type="NCBI Taxonomy" id="36090"/>
    <lineage>
        <taxon>Eukaryota</taxon>
        <taxon>Metazoa</taxon>
        <taxon>Ecdysozoa</taxon>
        <taxon>Nematoda</taxon>
        <taxon>Chromadorea</taxon>
        <taxon>Rhabditida</taxon>
        <taxon>Tylenchina</taxon>
        <taxon>Tylenchomorpha</taxon>
        <taxon>Tylenchoidea</taxon>
        <taxon>Heteroderidae</taxon>
        <taxon>Heteroderinae</taxon>
        <taxon>Globodera</taxon>
    </lineage>
</organism>
<dbReference type="Gene3D" id="6.10.250.2090">
    <property type="match status" value="1"/>
</dbReference>
<evidence type="ECO:0000256" key="1">
    <source>
        <dbReference type="ARBA" id="ARBA00008164"/>
    </source>
</evidence>
<feature type="domain" description="Band 7" evidence="2">
    <location>
        <begin position="1"/>
        <end position="115"/>
    </location>
</feature>
<dbReference type="Pfam" id="PF01145">
    <property type="entry name" value="Band_7"/>
    <property type="match status" value="1"/>
</dbReference>
<dbReference type="WBParaSite" id="GPLIN_000350500">
    <property type="protein sequence ID" value="GPLIN_000350500"/>
    <property type="gene ID" value="GPLIN_000350500"/>
</dbReference>